<evidence type="ECO:0000313" key="2">
    <source>
        <dbReference type="EMBL" id="ETM45933.1"/>
    </source>
</evidence>
<protein>
    <recommendedName>
        <fullName evidence="3">RxLR effector protein</fullName>
    </recommendedName>
</protein>
<reference evidence="2" key="1">
    <citation type="submission" date="2013-11" db="EMBL/GenBank/DDBJ databases">
        <title>The Genome Sequence of Phytophthora parasitica IAC_01/95.</title>
        <authorList>
            <consortium name="The Broad Institute Genomics Platform"/>
            <person name="Russ C."/>
            <person name="Tyler B."/>
            <person name="Panabieres F."/>
            <person name="Shan W."/>
            <person name="Tripathy S."/>
            <person name="Grunwald N."/>
            <person name="Machado M."/>
            <person name="Johnson C.S."/>
            <person name="Arredondo F."/>
            <person name="Hong C."/>
            <person name="Coffey M."/>
            <person name="Young S.K."/>
            <person name="Zeng Q."/>
            <person name="Gargeya S."/>
            <person name="Fitzgerald M."/>
            <person name="Abouelleil A."/>
            <person name="Alvarado L."/>
            <person name="Chapman S.B."/>
            <person name="Gainer-Dewar J."/>
            <person name="Goldberg J."/>
            <person name="Griggs A."/>
            <person name="Gujja S."/>
            <person name="Hansen M."/>
            <person name="Howarth C."/>
            <person name="Imamovic A."/>
            <person name="Ireland A."/>
            <person name="Larimer J."/>
            <person name="McCowan C."/>
            <person name="Murphy C."/>
            <person name="Pearson M."/>
            <person name="Poon T.W."/>
            <person name="Priest M."/>
            <person name="Roberts A."/>
            <person name="Saif S."/>
            <person name="Shea T."/>
            <person name="Sykes S."/>
            <person name="Wortman J."/>
            <person name="Nusbaum C."/>
            <person name="Birren B."/>
        </authorList>
    </citation>
    <scope>NUCLEOTIDE SEQUENCE [LARGE SCALE GENOMIC DNA]</scope>
    <source>
        <strain evidence="2">IAC_01/95</strain>
    </source>
</reference>
<dbReference type="VEuPathDB" id="FungiDB:PPTG_16865"/>
<feature type="transmembrane region" description="Helical" evidence="1">
    <location>
        <begin position="49"/>
        <end position="67"/>
    </location>
</feature>
<gene>
    <name evidence="2" type="ORF">L914_09132</name>
</gene>
<name>W2NDG1_PHYNI</name>
<proteinExistence type="predicted"/>
<sequence>LAILQVLERIHVHAPYIETDSSPKSRNDLSISKSLQDHNRRLQPPSMRFSLFLVLTVVALAVSFFEFTCAKEEVTIKGFDEMWKGAFAKIKANPDKFKGLSTAATNENAIVKYKEAGQLAVTSAKNTNKLRGAEKLASDSTKNLEKAIVKIEAGAKFKPLDTASAKFKGDFTKLKAAGQLKNVDEKQAAKITESVTEEIVKNPSKTRNIMKAVGIAYGIGLTALIAGSLISMAP</sequence>
<dbReference type="AlphaFoldDB" id="W2NDG1"/>
<keyword evidence="1" id="KW-1133">Transmembrane helix</keyword>
<evidence type="ECO:0000256" key="1">
    <source>
        <dbReference type="SAM" id="Phobius"/>
    </source>
</evidence>
<evidence type="ECO:0008006" key="3">
    <source>
        <dbReference type="Google" id="ProtNLM"/>
    </source>
</evidence>
<accession>W2NDG1</accession>
<organism evidence="2">
    <name type="scientific">Phytophthora nicotianae</name>
    <name type="common">Potato buckeye rot agent</name>
    <name type="synonym">Phytophthora parasitica</name>
    <dbReference type="NCBI Taxonomy" id="4792"/>
    <lineage>
        <taxon>Eukaryota</taxon>
        <taxon>Sar</taxon>
        <taxon>Stramenopiles</taxon>
        <taxon>Oomycota</taxon>
        <taxon>Peronosporomycetes</taxon>
        <taxon>Peronosporales</taxon>
        <taxon>Peronosporaceae</taxon>
        <taxon>Phytophthora</taxon>
    </lineage>
</organism>
<dbReference type="Proteomes" id="UP000054532">
    <property type="component" value="Unassembled WGS sequence"/>
</dbReference>
<keyword evidence="1" id="KW-0472">Membrane</keyword>
<feature type="transmembrane region" description="Helical" evidence="1">
    <location>
        <begin position="212"/>
        <end position="233"/>
    </location>
</feature>
<feature type="non-terminal residue" evidence="2">
    <location>
        <position position="1"/>
    </location>
</feature>
<dbReference type="EMBL" id="KI693038">
    <property type="protein sequence ID" value="ETM45933.1"/>
    <property type="molecule type" value="Genomic_DNA"/>
</dbReference>
<keyword evidence="1" id="KW-0812">Transmembrane</keyword>